<evidence type="ECO:0000256" key="2">
    <source>
        <dbReference type="ARBA" id="ARBA00023211"/>
    </source>
</evidence>
<name>A0AAU7DGR5_9BACT</name>
<dbReference type="InterPro" id="IPR050337">
    <property type="entry name" value="L-rhamnose_isomerase"/>
</dbReference>
<reference evidence="5" key="1">
    <citation type="submission" date="2023-03" db="EMBL/GenBank/DDBJ databases">
        <title>Edaphobacter sp.</title>
        <authorList>
            <person name="Huber K.J."/>
            <person name="Papendorf J."/>
            <person name="Pilke C."/>
            <person name="Bunk B."/>
            <person name="Sproeer C."/>
            <person name="Pester M."/>
        </authorList>
    </citation>
    <scope>NUCLEOTIDE SEQUENCE</scope>
    <source>
        <strain evidence="5">DSM 110680</strain>
    </source>
</reference>
<sequence>MTQSDSAMFDRAIKILDQFQIEIPSWGFANTGTRFGKFVQPAAAATLEEKFSDAAEVHRLTGSTPTLALHVLWDLPRGVADVAEVQGLERRTGIRSGSINPNLFQDQEYKYGSLCNPDGDIRGNALQHVLDSIEIGKRLHARDISLWLADGSNYPGTQSMRKRIGWLEGALNTAHQHLAADQRLLVEYKPFEPAFYHTDIADWGMSSHLCRAAGPQAFVLVDTGHHYLSQNIEQIVTWLLHLDLLGGFHFNDRRYADDDLTLGSIDPYQVFRIFHELCEDQQFPASKNPLHAVPFMIDQSHNLKGKIEAMVQTVMSAQELWLKAALIDRERLTLLQQDCDLVAAEEVFRDAFWRDVRPMIAAWRESRGLAANPLAALREGGYVERVTRERASRQSAVSSYA</sequence>
<dbReference type="EMBL" id="CP121196">
    <property type="protein sequence ID" value="XBH16295.1"/>
    <property type="molecule type" value="Genomic_DNA"/>
</dbReference>
<feature type="domain" description="Xylose isomerase-like TIM barrel" evidence="4">
    <location>
        <begin position="80"/>
        <end position="259"/>
    </location>
</feature>
<dbReference type="Gene3D" id="3.20.20.150">
    <property type="entry name" value="Divalent-metal-dependent TIM barrel enzymes"/>
    <property type="match status" value="1"/>
</dbReference>
<evidence type="ECO:0000256" key="3">
    <source>
        <dbReference type="ARBA" id="ARBA00023235"/>
    </source>
</evidence>
<protein>
    <submittedName>
        <fullName evidence="5">TIM barrel protein</fullName>
    </submittedName>
</protein>
<dbReference type="GO" id="GO:0019324">
    <property type="term" value="P:L-lyxose metabolic process"/>
    <property type="evidence" value="ECO:0007669"/>
    <property type="project" value="TreeGrafter"/>
</dbReference>
<dbReference type="GO" id="GO:0046872">
    <property type="term" value="F:metal ion binding"/>
    <property type="evidence" value="ECO:0007669"/>
    <property type="project" value="UniProtKB-KW"/>
</dbReference>
<proteinExistence type="predicted"/>
<dbReference type="InterPro" id="IPR013022">
    <property type="entry name" value="Xyl_isomerase-like_TIM-brl"/>
</dbReference>
<gene>
    <name evidence="5" type="ORF">P8935_17185</name>
</gene>
<dbReference type="GO" id="GO:0008740">
    <property type="term" value="F:L-rhamnose isomerase activity"/>
    <property type="evidence" value="ECO:0007669"/>
    <property type="project" value="TreeGrafter"/>
</dbReference>
<keyword evidence="3" id="KW-0413">Isomerase</keyword>
<dbReference type="PANTHER" id="PTHR30268">
    <property type="entry name" value="L-RHAMNOSE ISOMERASE"/>
    <property type="match status" value="1"/>
</dbReference>
<dbReference type="PANTHER" id="PTHR30268:SF0">
    <property type="entry name" value="L-RHAMNOSE ISOMERASE"/>
    <property type="match status" value="1"/>
</dbReference>
<evidence type="ECO:0000256" key="1">
    <source>
        <dbReference type="ARBA" id="ARBA00022723"/>
    </source>
</evidence>
<accession>A0AAU7DGR5</accession>
<dbReference type="Pfam" id="PF01261">
    <property type="entry name" value="AP_endonuc_2"/>
    <property type="match status" value="1"/>
</dbReference>
<dbReference type="RefSeq" id="WP_348261524.1">
    <property type="nucleotide sequence ID" value="NZ_CP121196.1"/>
</dbReference>
<dbReference type="GO" id="GO:0019301">
    <property type="term" value="P:rhamnose catabolic process"/>
    <property type="evidence" value="ECO:0007669"/>
    <property type="project" value="TreeGrafter"/>
</dbReference>
<keyword evidence="2" id="KW-0464">Manganese</keyword>
<keyword evidence="1" id="KW-0479">Metal-binding</keyword>
<dbReference type="InterPro" id="IPR036237">
    <property type="entry name" value="Xyl_isomerase-like_sf"/>
</dbReference>
<organism evidence="5">
    <name type="scientific">Telmatobacter sp. DSM 110680</name>
    <dbReference type="NCBI Taxonomy" id="3036704"/>
    <lineage>
        <taxon>Bacteria</taxon>
        <taxon>Pseudomonadati</taxon>
        <taxon>Acidobacteriota</taxon>
        <taxon>Terriglobia</taxon>
        <taxon>Terriglobales</taxon>
        <taxon>Acidobacteriaceae</taxon>
        <taxon>Telmatobacter</taxon>
    </lineage>
</organism>
<evidence type="ECO:0000313" key="5">
    <source>
        <dbReference type="EMBL" id="XBH16295.1"/>
    </source>
</evidence>
<dbReference type="SUPFAM" id="SSF51658">
    <property type="entry name" value="Xylose isomerase-like"/>
    <property type="match status" value="1"/>
</dbReference>
<evidence type="ECO:0000259" key="4">
    <source>
        <dbReference type="Pfam" id="PF01261"/>
    </source>
</evidence>
<dbReference type="AlphaFoldDB" id="A0AAU7DGR5"/>